<gene>
    <name evidence="1" type="ORF">LIER_26830</name>
</gene>
<accession>A0AAV3RFM3</accession>
<dbReference type="InterPro" id="IPR043128">
    <property type="entry name" value="Rev_trsase/Diguanyl_cyclase"/>
</dbReference>
<dbReference type="SUPFAM" id="SSF56672">
    <property type="entry name" value="DNA/RNA polymerases"/>
    <property type="match status" value="1"/>
</dbReference>
<evidence type="ECO:0000313" key="2">
    <source>
        <dbReference type="Proteomes" id="UP001454036"/>
    </source>
</evidence>
<keyword evidence="2" id="KW-1185">Reference proteome</keyword>
<dbReference type="InterPro" id="IPR053134">
    <property type="entry name" value="RNA-dir_DNA_polymerase"/>
</dbReference>
<comment type="caution">
    <text evidence="1">The sequence shown here is derived from an EMBL/GenBank/DDBJ whole genome shotgun (WGS) entry which is preliminary data.</text>
</comment>
<evidence type="ECO:0000313" key="1">
    <source>
        <dbReference type="EMBL" id="GAA0173157.1"/>
    </source>
</evidence>
<dbReference type="EMBL" id="BAABME010008468">
    <property type="protein sequence ID" value="GAA0173157.1"/>
    <property type="molecule type" value="Genomic_DNA"/>
</dbReference>
<protein>
    <recommendedName>
        <fullName evidence="3">Reverse transcriptase domain-containing protein</fullName>
    </recommendedName>
</protein>
<proteinExistence type="predicted"/>
<reference evidence="1 2" key="1">
    <citation type="submission" date="2024-01" db="EMBL/GenBank/DDBJ databases">
        <title>The complete chloroplast genome sequence of Lithospermum erythrorhizon: insights into the phylogenetic relationship among Boraginaceae species and the maternal lineages of purple gromwells.</title>
        <authorList>
            <person name="Okada T."/>
            <person name="Watanabe K."/>
        </authorList>
    </citation>
    <scope>NUCLEOTIDE SEQUENCE [LARGE SCALE GENOMIC DNA]</scope>
</reference>
<sequence length="252" mass="29282">MCTDFTSLNIACPKDFYPLPCLARHVDGRAGHEVLDLMDPSRGQIGRNVDVYVDDMLVKIKVQADHLNNLRETFDQLWMSKLRINRQVFIRCDLMKVSRLHERGIEPNTDKMKAILDMQPPRMYRDIQKLTGCLAALSRFISKSSERNLPFFKNLRQTPSFLGMMTSGPLLSCVSQDIPKILVENKQFKVEDLVLRLYSVTHPKNKDKLRPKWEGSYRISLVLGPGTYELERMNFDAIPRTWHAFNLSKYYV</sequence>
<dbReference type="PANTHER" id="PTHR24559:SF430">
    <property type="entry name" value="RNA-DIRECTED DNA POLYMERASE"/>
    <property type="match status" value="1"/>
</dbReference>
<dbReference type="AlphaFoldDB" id="A0AAV3RFM3"/>
<dbReference type="Gene3D" id="3.30.70.270">
    <property type="match status" value="1"/>
</dbReference>
<dbReference type="Proteomes" id="UP001454036">
    <property type="component" value="Unassembled WGS sequence"/>
</dbReference>
<dbReference type="PANTHER" id="PTHR24559">
    <property type="entry name" value="TRANSPOSON TY3-I GAG-POL POLYPROTEIN"/>
    <property type="match status" value="1"/>
</dbReference>
<organism evidence="1 2">
    <name type="scientific">Lithospermum erythrorhizon</name>
    <name type="common">Purple gromwell</name>
    <name type="synonym">Lithospermum officinale var. erythrorhizon</name>
    <dbReference type="NCBI Taxonomy" id="34254"/>
    <lineage>
        <taxon>Eukaryota</taxon>
        <taxon>Viridiplantae</taxon>
        <taxon>Streptophyta</taxon>
        <taxon>Embryophyta</taxon>
        <taxon>Tracheophyta</taxon>
        <taxon>Spermatophyta</taxon>
        <taxon>Magnoliopsida</taxon>
        <taxon>eudicotyledons</taxon>
        <taxon>Gunneridae</taxon>
        <taxon>Pentapetalae</taxon>
        <taxon>asterids</taxon>
        <taxon>lamiids</taxon>
        <taxon>Boraginales</taxon>
        <taxon>Boraginaceae</taxon>
        <taxon>Boraginoideae</taxon>
        <taxon>Lithospermeae</taxon>
        <taxon>Lithospermum</taxon>
    </lineage>
</organism>
<evidence type="ECO:0008006" key="3">
    <source>
        <dbReference type="Google" id="ProtNLM"/>
    </source>
</evidence>
<name>A0AAV3RFM3_LITER</name>
<dbReference type="InterPro" id="IPR043502">
    <property type="entry name" value="DNA/RNA_pol_sf"/>
</dbReference>